<protein>
    <recommendedName>
        <fullName evidence="3">STAS/SEC14 domain-containing protein</fullName>
    </recommendedName>
</protein>
<dbReference type="EMBL" id="CP043494">
    <property type="protein sequence ID" value="WNG52568.1"/>
    <property type="molecule type" value="Genomic_DNA"/>
</dbReference>
<evidence type="ECO:0008006" key="3">
    <source>
        <dbReference type="Google" id="ProtNLM"/>
    </source>
</evidence>
<sequence length="106" mass="11921">MQQFVEQSLNAVRSLAQQGRVVVALADLRHLRTTSPEAAELLRQGQMTAMQAGMKRIAELVSSELTTLQLNRIARASGMDQILRRFQDDEEARRWLLEASNELNAA</sequence>
<name>A0ABY9XB11_9BACT</name>
<organism evidence="1 2">
    <name type="scientific">Archangium minus</name>
    <dbReference type="NCBI Taxonomy" id="83450"/>
    <lineage>
        <taxon>Bacteria</taxon>
        <taxon>Pseudomonadati</taxon>
        <taxon>Myxococcota</taxon>
        <taxon>Myxococcia</taxon>
        <taxon>Myxococcales</taxon>
        <taxon>Cystobacterineae</taxon>
        <taxon>Archangiaceae</taxon>
        <taxon>Archangium</taxon>
    </lineage>
</organism>
<reference evidence="1 2" key="1">
    <citation type="submission" date="2019-08" db="EMBL/GenBank/DDBJ databases">
        <title>Archangium and Cystobacter genomes.</title>
        <authorList>
            <person name="Chen I.-C.K."/>
            <person name="Wielgoss S."/>
        </authorList>
    </citation>
    <scope>NUCLEOTIDE SEQUENCE [LARGE SCALE GENOMIC DNA]</scope>
    <source>
        <strain evidence="1 2">Cbm 6</strain>
    </source>
</reference>
<proteinExistence type="predicted"/>
<dbReference type="Proteomes" id="UP001611383">
    <property type="component" value="Chromosome"/>
</dbReference>
<evidence type="ECO:0000313" key="2">
    <source>
        <dbReference type="Proteomes" id="UP001611383"/>
    </source>
</evidence>
<accession>A0ABY9XB11</accession>
<evidence type="ECO:0000313" key="1">
    <source>
        <dbReference type="EMBL" id="WNG52568.1"/>
    </source>
</evidence>
<keyword evidence="2" id="KW-1185">Reference proteome</keyword>
<gene>
    <name evidence="1" type="ORF">F0U60_24980</name>
</gene>